<sequence>MPLFHRGSLSAGSEPEPNLEPVLSFPTAKAPALNQEKWFLSSTKTLLANMLTTKPPCPPPKGALSPAQRCPYDEISHPHRLRSNGDVHTESHFPGCCPQRSEQHMLEISSFVKCFYVFIWFYVGAHRDVSVIFSHFTQMV</sequence>
<evidence type="ECO:0000256" key="1">
    <source>
        <dbReference type="SAM" id="MobiDB-lite"/>
    </source>
</evidence>
<dbReference type="Proteomes" id="UP001187315">
    <property type="component" value="Unassembled WGS sequence"/>
</dbReference>
<comment type="caution">
    <text evidence="2">The sequence shown here is derived from an EMBL/GenBank/DDBJ whole genome shotgun (WGS) entry which is preliminary data.</text>
</comment>
<gene>
    <name evidence="2" type="ORF">Q7C36_004451</name>
</gene>
<organism evidence="2 3">
    <name type="scientific">Tachysurus vachellii</name>
    <name type="common">Darkbarbel catfish</name>
    <name type="synonym">Pelteobagrus vachellii</name>
    <dbReference type="NCBI Taxonomy" id="175792"/>
    <lineage>
        <taxon>Eukaryota</taxon>
        <taxon>Metazoa</taxon>
        <taxon>Chordata</taxon>
        <taxon>Craniata</taxon>
        <taxon>Vertebrata</taxon>
        <taxon>Euteleostomi</taxon>
        <taxon>Actinopterygii</taxon>
        <taxon>Neopterygii</taxon>
        <taxon>Teleostei</taxon>
        <taxon>Ostariophysi</taxon>
        <taxon>Siluriformes</taxon>
        <taxon>Bagridae</taxon>
        <taxon>Tachysurus</taxon>
    </lineage>
</organism>
<keyword evidence="3" id="KW-1185">Reference proteome</keyword>
<dbReference type="AlphaFoldDB" id="A0AA88NIJ6"/>
<evidence type="ECO:0000313" key="3">
    <source>
        <dbReference type="Proteomes" id="UP001187315"/>
    </source>
</evidence>
<protein>
    <submittedName>
        <fullName evidence="2">Uncharacterized protein</fullName>
    </submittedName>
</protein>
<feature type="region of interest" description="Disordered" evidence="1">
    <location>
        <begin position="1"/>
        <end position="20"/>
    </location>
</feature>
<dbReference type="EMBL" id="JAVHJS010000004">
    <property type="protein sequence ID" value="KAK2860285.1"/>
    <property type="molecule type" value="Genomic_DNA"/>
</dbReference>
<proteinExistence type="predicted"/>
<reference evidence="2" key="1">
    <citation type="submission" date="2023-08" db="EMBL/GenBank/DDBJ databases">
        <title>Pelteobagrus vachellii genome.</title>
        <authorList>
            <person name="Liu H."/>
        </authorList>
    </citation>
    <scope>NUCLEOTIDE SEQUENCE</scope>
    <source>
        <strain evidence="2">PRFRI_2022a</strain>
        <tissue evidence="2">Muscle</tissue>
    </source>
</reference>
<evidence type="ECO:0000313" key="2">
    <source>
        <dbReference type="EMBL" id="KAK2860285.1"/>
    </source>
</evidence>
<accession>A0AA88NIJ6</accession>
<name>A0AA88NIJ6_TACVA</name>